<dbReference type="OMA" id="RIWEDEP"/>
<dbReference type="Proteomes" id="UP000002035">
    <property type="component" value="Unassembled WGS sequence"/>
</dbReference>
<organism evidence="2 3">
    <name type="scientific">Arthroderma otae (strain ATCC MYA-4605 / CBS 113480)</name>
    <name type="common">Microsporum canis</name>
    <dbReference type="NCBI Taxonomy" id="554155"/>
    <lineage>
        <taxon>Eukaryota</taxon>
        <taxon>Fungi</taxon>
        <taxon>Dikarya</taxon>
        <taxon>Ascomycota</taxon>
        <taxon>Pezizomycotina</taxon>
        <taxon>Eurotiomycetes</taxon>
        <taxon>Eurotiomycetidae</taxon>
        <taxon>Onygenales</taxon>
        <taxon>Arthrodermataceae</taxon>
        <taxon>Microsporum</taxon>
    </lineage>
</organism>
<feature type="region of interest" description="Disordered" evidence="1">
    <location>
        <begin position="1"/>
        <end position="311"/>
    </location>
</feature>
<dbReference type="RefSeq" id="XP_002846012.1">
    <property type="nucleotide sequence ID" value="XM_002845966.1"/>
</dbReference>
<dbReference type="EMBL" id="DS995705">
    <property type="protein sequence ID" value="EEQ33062.1"/>
    <property type="molecule type" value="Genomic_DNA"/>
</dbReference>
<feature type="region of interest" description="Disordered" evidence="1">
    <location>
        <begin position="388"/>
        <end position="415"/>
    </location>
</feature>
<feature type="compositionally biased region" description="Basic and acidic residues" evidence="1">
    <location>
        <begin position="64"/>
        <end position="74"/>
    </location>
</feature>
<dbReference type="VEuPathDB" id="FungiDB:MCYG_05881"/>
<feature type="compositionally biased region" description="Basic and acidic residues" evidence="1">
    <location>
        <begin position="179"/>
        <end position="188"/>
    </location>
</feature>
<evidence type="ECO:0000256" key="1">
    <source>
        <dbReference type="SAM" id="MobiDB-lite"/>
    </source>
</evidence>
<gene>
    <name evidence="2" type="ORF">MCYG_05881</name>
</gene>
<feature type="compositionally biased region" description="Acidic residues" evidence="1">
    <location>
        <begin position="256"/>
        <end position="287"/>
    </location>
</feature>
<feature type="compositionally biased region" description="Basic and acidic residues" evidence="1">
    <location>
        <begin position="109"/>
        <end position="135"/>
    </location>
</feature>
<dbReference type="AlphaFoldDB" id="C5FT59"/>
<dbReference type="GeneID" id="9224301"/>
<evidence type="ECO:0000313" key="2">
    <source>
        <dbReference type="EMBL" id="EEQ33062.1"/>
    </source>
</evidence>
<feature type="region of interest" description="Disordered" evidence="1">
    <location>
        <begin position="501"/>
        <end position="520"/>
    </location>
</feature>
<dbReference type="eggNOG" id="ENOG502RMK7">
    <property type="taxonomic scope" value="Eukaryota"/>
</dbReference>
<feature type="compositionally biased region" description="Polar residues" evidence="1">
    <location>
        <begin position="1"/>
        <end position="21"/>
    </location>
</feature>
<protein>
    <submittedName>
        <fullName evidence="2">Uncharacterized protein</fullName>
    </submittedName>
</protein>
<dbReference type="HOGENOM" id="CLU_537694_0_0_1"/>
<dbReference type="OrthoDB" id="4173886at2759"/>
<feature type="compositionally biased region" description="Acidic residues" evidence="1">
    <location>
        <begin position="82"/>
        <end position="108"/>
    </location>
</feature>
<evidence type="ECO:0000313" key="3">
    <source>
        <dbReference type="Proteomes" id="UP000002035"/>
    </source>
</evidence>
<feature type="compositionally biased region" description="Gly residues" evidence="1">
    <location>
        <begin position="138"/>
        <end position="147"/>
    </location>
</feature>
<name>C5FT59_ARTOC</name>
<proteinExistence type="predicted"/>
<feature type="compositionally biased region" description="Basic and acidic residues" evidence="1">
    <location>
        <begin position="24"/>
        <end position="38"/>
    </location>
</feature>
<sequence length="520" mass="58007">MPPSTKPSMNNASQRPKQENINPRGEKRTADGTIKEQVEQVQPIDQAPDRDVPTQLTPNFLEAHNPDGQERELSEFSGGYETEGEFGADEMEEDDDDDGDGDDSDGDEDEKKHGKKDGDGKGSQRKPDRDFDPDHGNGYNGDGGNDGYEGDTDNSGANTDFFGDCESNGDPVFEPDSEGETRSLDSIDPRTSGDIVFDTVESHMQTRVWTPDEDSQTLIENETGGHGLFQEDAFQYPEEGSSSSERIYYYNPNDFYYEESPEQTSEESDEETNDNEDEDEEAEDEREEAAATPADDTLPGHHEAEYEYDTTHPYPIATEDMNTWYTDPVLADIDGHRPSTQPISGQNGFLSRQMATTHIQPFARNKEGIWEDTSEDEEDNITTLSVMELSDIPSSSPVPEEENKENKYPQDDNLNMESEVETGVLEEALLEPASSNSQPWMSRYSPAEDREYRPISFGAALRPVPSLVGRVPVLNVNPNSPRTRVHEWYSRVGTSIQDVPEERVPTAGVVRRAHSPPPSI</sequence>
<keyword evidence="3" id="KW-1185">Reference proteome</keyword>
<accession>C5FT59</accession>
<reference evidence="3" key="1">
    <citation type="journal article" date="2012" name="MBio">
        <title>Comparative genome analysis of Trichophyton rubrum and related dermatophytes reveals candidate genes involved in infection.</title>
        <authorList>
            <person name="Martinez D.A."/>
            <person name="Oliver B.G."/>
            <person name="Graeser Y."/>
            <person name="Goldberg J.M."/>
            <person name="Li W."/>
            <person name="Martinez-Rossi N.M."/>
            <person name="Monod M."/>
            <person name="Shelest E."/>
            <person name="Barton R.C."/>
            <person name="Birch E."/>
            <person name="Brakhage A.A."/>
            <person name="Chen Z."/>
            <person name="Gurr S.J."/>
            <person name="Heiman D."/>
            <person name="Heitman J."/>
            <person name="Kosti I."/>
            <person name="Rossi A."/>
            <person name="Saif S."/>
            <person name="Samalova M."/>
            <person name="Saunders C.W."/>
            <person name="Shea T."/>
            <person name="Summerbell R.C."/>
            <person name="Xu J."/>
            <person name="Young S."/>
            <person name="Zeng Q."/>
            <person name="Birren B.W."/>
            <person name="Cuomo C.A."/>
            <person name="White T.C."/>
        </authorList>
    </citation>
    <scope>NUCLEOTIDE SEQUENCE [LARGE SCALE GENOMIC DNA]</scope>
    <source>
        <strain evidence="3">ATCC MYA-4605 / CBS 113480</strain>
    </source>
</reference>